<dbReference type="AlphaFoldDB" id="A0A8J5XTS3"/>
<dbReference type="Proteomes" id="UP000751190">
    <property type="component" value="Unassembled WGS sequence"/>
</dbReference>
<dbReference type="Pfam" id="PF13454">
    <property type="entry name" value="NAD_binding_9"/>
    <property type="match status" value="1"/>
</dbReference>
<dbReference type="OMA" id="RPQRDMF"/>
<evidence type="ECO:0000313" key="3">
    <source>
        <dbReference type="Proteomes" id="UP000751190"/>
    </source>
</evidence>
<feature type="domain" description="FAD-dependent urate hydroxylase HpyO/Asp monooxygenase CreE-like FAD/NAD(P)-binding" evidence="1">
    <location>
        <begin position="9"/>
        <end position="169"/>
    </location>
</feature>
<evidence type="ECO:0000259" key="1">
    <source>
        <dbReference type="Pfam" id="PF13454"/>
    </source>
</evidence>
<dbReference type="InterPro" id="IPR036188">
    <property type="entry name" value="FAD/NAD-bd_sf"/>
</dbReference>
<keyword evidence="3" id="KW-1185">Reference proteome</keyword>
<comment type="caution">
    <text evidence="2">The sequence shown here is derived from an EMBL/GenBank/DDBJ whole genome shotgun (WGS) entry which is preliminary data.</text>
</comment>
<dbReference type="Gene3D" id="3.50.50.60">
    <property type="entry name" value="FAD/NAD(P)-binding domain"/>
    <property type="match status" value="1"/>
</dbReference>
<evidence type="ECO:0000313" key="2">
    <source>
        <dbReference type="EMBL" id="KAG8468257.1"/>
    </source>
</evidence>
<dbReference type="PANTHER" id="PTHR38663">
    <property type="match status" value="1"/>
</dbReference>
<proteinExistence type="predicted"/>
<protein>
    <recommendedName>
        <fullName evidence="1">FAD-dependent urate hydroxylase HpyO/Asp monooxygenase CreE-like FAD/NAD(P)-binding domain-containing protein</fullName>
    </recommendedName>
</protein>
<sequence length="492" mass="51390">MEPPDVDVAIVGAGPCGLAVAARLVRDCRAAGLDERLLLARTRVLDPAGTWLAGWRGALAVQRVRTLRSPTFAHPHPSRAVDDALRAFARARGRESELMQLPAAGAGWAAPGARLFADFCDAALDEFALRPLVRAARVARVRREGEGAVLELDDGRELRARFVVLALGAAAAEPVVPGWARTLAPAARAHVVHVATMRAPAATAPAAGGARWLAGAARALLAALLAALGARRRRLLIVGGGLSAAQLALHAANDGGAWGEVVLCARAPLAVRPFDIDARWMARHWRPTFDELERAFYAAGAAERAALLRAARPGGSVTPEAHNELRARAAARWAWPPWRAALRVLEAIEVEAAAADRSGGALHVALRGAAAGGGTWDERFDEVWLATGARADVSAAAAARAPPDRALFASLHAHWRAARVEAGMPVLTPTLRWAEDAPVYVCGALSALQVGPDAFNLAGAAAGAARISRDLLARLAAPGGTLGGGSSGWRER</sequence>
<organism evidence="2 3">
    <name type="scientific">Diacronema lutheri</name>
    <name type="common">Unicellular marine alga</name>
    <name type="synonym">Monochrysis lutheri</name>
    <dbReference type="NCBI Taxonomy" id="2081491"/>
    <lineage>
        <taxon>Eukaryota</taxon>
        <taxon>Haptista</taxon>
        <taxon>Haptophyta</taxon>
        <taxon>Pavlovophyceae</taxon>
        <taxon>Pavlovales</taxon>
        <taxon>Pavlovaceae</taxon>
        <taxon>Diacronema</taxon>
    </lineage>
</organism>
<dbReference type="InterPro" id="IPR038732">
    <property type="entry name" value="HpyO/CreE_NAD-binding"/>
</dbReference>
<dbReference type="OrthoDB" id="76038at2759"/>
<accession>A0A8J5XTS3</accession>
<reference evidence="2" key="1">
    <citation type="submission" date="2021-05" db="EMBL/GenBank/DDBJ databases">
        <title>The genome of the haptophyte Pavlova lutheri (Diacronema luteri, Pavlovales) - a model for lipid biosynthesis in eukaryotic algae.</title>
        <authorList>
            <person name="Hulatt C.J."/>
            <person name="Posewitz M.C."/>
        </authorList>
    </citation>
    <scope>NUCLEOTIDE SEQUENCE</scope>
    <source>
        <strain evidence="2">NIVA-4/92</strain>
    </source>
</reference>
<gene>
    <name evidence="2" type="ORF">KFE25_013340</name>
</gene>
<dbReference type="PRINTS" id="PR00368">
    <property type="entry name" value="FADPNR"/>
</dbReference>
<dbReference type="SUPFAM" id="SSF51905">
    <property type="entry name" value="FAD/NAD(P)-binding domain"/>
    <property type="match status" value="1"/>
</dbReference>
<name>A0A8J5XTS3_DIALT</name>
<dbReference type="PANTHER" id="PTHR38663:SF1">
    <property type="entry name" value="L-ORNITHINE N(5)-MONOOXYGENASE"/>
    <property type="match status" value="1"/>
</dbReference>
<dbReference type="EMBL" id="JAGTXO010000004">
    <property type="protein sequence ID" value="KAG8468257.1"/>
    <property type="molecule type" value="Genomic_DNA"/>
</dbReference>